<name>A0AAE1SLM1_9SOLA</name>
<feature type="coiled-coil region" evidence="1">
    <location>
        <begin position="283"/>
        <end position="345"/>
    </location>
</feature>
<reference evidence="2" key="1">
    <citation type="submission" date="2023-12" db="EMBL/GenBank/DDBJ databases">
        <title>Genome assembly of Anisodus tanguticus.</title>
        <authorList>
            <person name="Wang Y.-J."/>
        </authorList>
    </citation>
    <scope>NUCLEOTIDE SEQUENCE</scope>
    <source>
        <strain evidence="2">KB-2021</strain>
        <tissue evidence="2">Leaf</tissue>
    </source>
</reference>
<dbReference type="PANTHER" id="PTHR33623">
    <property type="entry name" value="OS04G0572500 PROTEIN"/>
    <property type="match status" value="1"/>
</dbReference>
<keyword evidence="3" id="KW-1185">Reference proteome</keyword>
<dbReference type="EMBL" id="JAVYJV010000004">
    <property type="protein sequence ID" value="KAK4371959.1"/>
    <property type="molecule type" value="Genomic_DNA"/>
</dbReference>
<dbReference type="PANTHER" id="PTHR33623:SF17">
    <property type="entry name" value="DUF4378 DOMAIN-CONTAINING PROTEIN"/>
    <property type="match status" value="1"/>
</dbReference>
<gene>
    <name evidence="2" type="ORF">RND71_007343</name>
</gene>
<dbReference type="Proteomes" id="UP001291623">
    <property type="component" value="Unassembled WGS sequence"/>
</dbReference>
<evidence type="ECO:0000256" key="1">
    <source>
        <dbReference type="SAM" id="Coils"/>
    </source>
</evidence>
<protein>
    <submittedName>
        <fullName evidence="2">Uncharacterized protein</fullName>
    </submittedName>
</protein>
<organism evidence="2 3">
    <name type="scientific">Anisodus tanguticus</name>
    <dbReference type="NCBI Taxonomy" id="243964"/>
    <lineage>
        <taxon>Eukaryota</taxon>
        <taxon>Viridiplantae</taxon>
        <taxon>Streptophyta</taxon>
        <taxon>Embryophyta</taxon>
        <taxon>Tracheophyta</taxon>
        <taxon>Spermatophyta</taxon>
        <taxon>Magnoliopsida</taxon>
        <taxon>eudicotyledons</taxon>
        <taxon>Gunneridae</taxon>
        <taxon>Pentapetalae</taxon>
        <taxon>asterids</taxon>
        <taxon>lamiids</taxon>
        <taxon>Solanales</taxon>
        <taxon>Solanaceae</taxon>
        <taxon>Solanoideae</taxon>
        <taxon>Hyoscyameae</taxon>
        <taxon>Anisodus</taxon>
    </lineage>
</organism>
<comment type="caution">
    <text evidence="2">The sequence shown here is derived from an EMBL/GenBank/DDBJ whole genome shotgun (WGS) entry which is preliminary data.</text>
</comment>
<evidence type="ECO:0000313" key="3">
    <source>
        <dbReference type="Proteomes" id="UP001291623"/>
    </source>
</evidence>
<proteinExistence type="predicted"/>
<evidence type="ECO:0000313" key="2">
    <source>
        <dbReference type="EMBL" id="KAK4371959.1"/>
    </source>
</evidence>
<dbReference type="AlphaFoldDB" id="A0AAE1SLM1"/>
<accession>A0AAE1SLM1</accession>
<keyword evidence="1" id="KW-0175">Coiled coil</keyword>
<sequence length="450" mass="52321">MASSSPSPLARLSLERRPKLLKDFLLQDDPYSFSPNDFRTHPRKLCKSTSTQNIPNYFHDSRIRSKNAHLLRSRSSRAATATISAINKVINIVKFLPFASVKSPSIFPRSISRKLSRRTNYKKSPRQCNNVDQAVSVTVKVKDILRWKSFRDLEEEKSTPLHSSYSPYRCATTITTTTGITTTSNKRSSWCDSDFTAEDLPSWWGDNGEFLGELEDGVNKVGRKNILEESTVGGCCMGTTKSINKEDLCFDENEQHSPVSVLESPFQEDGEEGIMGFSFHRNLANLEKRKIMLMQRIQQFESLAEENTDIKGEEEEEELKEDEEIQEIEVKANQLLINLKEIEDCEDNYMDDDQLLFDFFWNELITSRNHQNNFDEKLMREAKSWINGDYNGEFEWEIEDKREAYIKYMERVAKWNKFEEEKQELILDLEFEVFNDLVQEVLEDVLSHNC</sequence>